<comment type="caution">
    <text evidence="2">The sequence shown here is derived from an EMBL/GenBank/DDBJ whole genome shotgun (WGS) entry which is preliminary data.</text>
</comment>
<gene>
    <name evidence="2" type="ORF">TIFTF001_016022</name>
</gene>
<feature type="region of interest" description="Disordered" evidence="1">
    <location>
        <begin position="1"/>
        <end position="36"/>
    </location>
</feature>
<dbReference type="AlphaFoldDB" id="A0AA87ZZM1"/>
<dbReference type="Proteomes" id="UP001187192">
    <property type="component" value="Unassembled WGS sequence"/>
</dbReference>
<protein>
    <submittedName>
        <fullName evidence="2">Uncharacterized protein</fullName>
    </submittedName>
</protein>
<evidence type="ECO:0000313" key="2">
    <source>
        <dbReference type="EMBL" id="GMN46829.1"/>
    </source>
</evidence>
<proteinExistence type="predicted"/>
<evidence type="ECO:0000256" key="1">
    <source>
        <dbReference type="SAM" id="MobiDB-lite"/>
    </source>
</evidence>
<sequence length="36" mass="3851">MAMASSSSSSSSSPSLSWFALEKGKKENQKDGSERQ</sequence>
<feature type="compositionally biased region" description="Basic and acidic residues" evidence="1">
    <location>
        <begin position="22"/>
        <end position="36"/>
    </location>
</feature>
<evidence type="ECO:0000313" key="3">
    <source>
        <dbReference type="Proteomes" id="UP001187192"/>
    </source>
</evidence>
<name>A0AA87ZZM1_FICCA</name>
<feature type="compositionally biased region" description="Low complexity" evidence="1">
    <location>
        <begin position="1"/>
        <end position="17"/>
    </location>
</feature>
<reference evidence="2" key="1">
    <citation type="submission" date="2023-07" db="EMBL/GenBank/DDBJ databases">
        <title>draft genome sequence of fig (Ficus carica).</title>
        <authorList>
            <person name="Takahashi T."/>
            <person name="Nishimura K."/>
        </authorList>
    </citation>
    <scope>NUCLEOTIDE SEQUENCE</scope>
</reference>
<organism evidence="2 3">
    <name type="scientific">Ficus carica</name>
    <name type="common">Common fig</name>
    <dbReference type="NCBI Taxonomy" id="3494"/>
    <lineage>
        <taxon>Eukaryota</taxon>
        <taxon>Viridiplantae</taxon>
        <taxon>Streptophyta</taxon>
        <taxon>Embryophyta</taxon>
        <taxon>Tracheophyta</taxon>
        <taxon>Spermatophyta</taxon>
        <taxon>Magnoliopsida</taxon>
        <taxon>eudicotyledons</taxon>
        <taxon>Gunneridae</taxon>
        <taxon>Pentapetalae</taxon>
        <taxon>rosids</taxon>
        <taxon>fabids</taxon>
        <taxon>Rosales</taxon>
        <taxon>Moraceae</taxon>
        <taxon>Ficeae</taxon>
        <taxon>Ficus</taxon>
    </lineage>
</organism>
<keyword evidence="3" id="KW-1185">Reference proteome</keyword>
<accession>A0AA87ZZM1</accession>
<dbReference type="EMBL" id="BTGU01000023">
    <property type="protein sequence ID" value="GMN46829.1"/>
    <property type="molecule type" value="Genomic_DNA"/>
</dbReference>